<organism evidence="1 2">
    <name type="scientific">Alkalibacterium thalassium</name>
    <dbReference type="NCBI Taxonomy" id="426701"/>
    <lineage>
        <taxon>Bacteria</taxon>
        <taxon>Bacillati</taxon>
        <taxon>Bacillota</taxon>
        <taxon>Bacilli</taxon>
        <taxon>Lactobacillales</taxon>
        <taxon>Carnobacteriaceae</taxon>
        <taxon>Alkalibacterium</taxon>
    </lineage>
</organism>
<accession>A0A1G9FEA9</accession>
<gene>
    <name evidence="1" type="ORF">SAMN04488098_10771</name>
</gene>
<protein>
    <submittedName>
        <fullName evidence="1">Uncharacterized protein</fullName>
    </submittedName>
</protein>
<name>A0A1G9FEA9_9LACT</name>
<sequence length="101" mass="11576">MYVAITGKGSARVIQFVEQHRIPKTKKKKTVVIETLGNYEKMIAEDPQIIEELKKKAKQLTEEKKARHQPIAIELERQPIRSASDAVPSYHFGHAAILKIW</sequence>
<evidence type="ECO:0000313" key="2">
    <source>
        <dbReference type="Proteomes" id="UP000199433"/>
    </source>
</evidence>
<keyword evidence="2" id="KW-1185">Reference proteome</keyword>
<evidence type="ECO:0000313" key="1">
    <source>
        <dbReference type="EMBL" id="SDK86553.1"/>
    </source>
</evidence>
<dbReference type="EMBL" id="FNFK01000077">
    <property type="protein sequence ID" value="SDK86553.1"/>
    <property type="molecule type" value="Genomic_DNA"/>
</dbReference>
<dbReference type="Proteomes" id="UP000199433">
    <property type="component" value="Unassembled WGS sequence"/>
</dbReference>
<proteinExistence type="predicted"/>
<reference evidence="2" key="1">
    <citation type="submission" date="2016-10" db="EMBL/GenBank/DDBJ databases">
        <authorList>
            <person name="Varghese N."/>
            <person name="Submissions S."/>
        </authorList>
    </citation>
    <scope>NUCLEOTIDE SEQUENCE [LARGE SCALE GENOMIC DNA]</scope>
    <source>
        <strain evidence="2">DSM 19181</strain>
    </source>
</reference>
<dbReference type="STRING" id="426701.SAMN04488098_10771"/>
<feature type="non-terminal residue" evidence="1">
    <location>
        <position position="101"/>
    </location>
</feature>
<dbReference type="AlphaFoldDB" id="A0A1G9FEA9"/>